<keyword evidence="3" id="KW-1185">Reference proteome</keyword>
<comment type="caution">
    <text evidence="2">The sequence shown here is derived from an EMBL/GenBank/DDBJ whole genome shotgun (WGS) entry which is preliminary data.</text>
</comment>
<reference evidence="2 3" key="1">
    <citation type="submission" date="2021-06" db="EMBL/GenBank/DDBJ databases">
        <title>Bacterium isolated from marine sediment.</title>
        <authorList>
            <person name="Zhu K.-L."/>
            <person name="Du Z.-J."/>
            <person name="Liang Q.-Y."/>
        </authorList>
    </citation>
    <scope>NUCLEOTIDE SEQUENCE [LARGE SCALE GENOMIC DNA]</scope>
    <source>
        <strain evidence="2 3">A346</strain>
    </source>
</reference>
<keyword evidence="2" id="KW-0378">Hydrolase</keyword>
<dbReference type="InterPro" id="IPR002711">
    <property type="entry name" value="HNH"/>
</dbReference>
<accession>A0ABS6MDM7</accession>
<keyword evidence="2" id="KW-0255">Endonuclease</keyword>
<gene>
    <name evidence="2" type="ORF">KTN04_13760</name>
</gene>
<evidence type="ECO:0000313" key="2">
    <source>
        <dbReference type="EMBL" id="MBV0934407.1"/>
    </source>
</evidence>
<evidence type="ECO:0000313" key="3">
    <source>
        <dbReference type="Proteomes" id="UP000755551"/>
    </source>
</evidence>
<dbReference type="RefSeq" id="WP_217335816.1">
    <property type="nucleotide sequence ID" value="NZ_JAHQZT010000022.1"/>
</dbReference>
<name>A0ABS6MDM7_9GAMM</name>
<organism evidence="2 3">
    <name type="scientific">Marinobacterium weihaiense</name>
    <dbReference type="NCBI Taxonomy" id="2851016"/>
    <lineage>
        <taxon>Bacteria</taxon>
        <taxon>Pseudomonadati</taxon>
        <taxon>Pseudomonadota</taxon>
        <taxon>Gammaproteobacteria</taxon>
        <taxon>Oceanospirillales</taxon>
        <taxon>Oceanospirillaceae</taxon>
        <taxon>Marinobacterium</taxon>
    </lineage>
</organism>
<dbReference type="GO" id="GO:0004519">
    <property type="term" value="F:endonuclease activity"/>
    <property type="evidence" value="ECO:0007669"/>
    <property type="project" value="UniProtKB-KW"/>
</dbReference>
<proteinExistence type="predicted"/>
<keyword evidence="2" id="KW-0540">Nuclease</keyword>
<dbReference type="Proteomes" id="UP000755551">
    <property type="component" value="Unassembled WGS sequence"/>
</dbReference>
<protein>
    <submittedName>
        <fullName evidence="2">HNH endonuclease</fullName>
    </submittedName>
</protein>
<dbReference type="InterPro" id="IPR003615">
    <property type="entry name" value="HNH_nuc"/>
</dbReference>
<dbReference type="CDD" id="cd00085">
    <property type="entry name" value="HNHc"/>
    <property type="match status" value="1"/>
</dbReference>
<sequence>MTNILKPCFRPPIAEIGQAAELLSQAVDAHLAGDRYRAAVLIRQADMPVIAQWIESIIGKSSPWVRLAPVLELVLPKEQREPARMPNAAVKAALLQRDGYHCRFCGIPVIRREIREKIGKAYPDALRWGKRNAERHAAFFAMWLQYDHLRPHSKGGGNELDNIAITCAACNYGRGGYSLTDVGLEHPFKRLPVISNWDGLERFE</sequence>
<dbReference type="EMBL" id="JAHQZT010000022">
    <property type="protein sequence ID" value="MBV0934407.1"/>
    <property type="molecule type" value="Genomic_DNA"/>
</dbReference>
<evidence type="ECO:0000259" key="1">
    <source>
        <dbReference type="Pfam" id="PF01844"/>
    </source>
</evidence>
<dbReference type="Pfam" id="PF01844">
    <property type="entry name" value="HNH"/>
    <property type="match status" value="1"/>
</dbReference>
<feature type="domain" description="HNH" evidence="1">
    <location>
        <begin position="144"/>
        <end position="171"/>
    </location>
</feature>